<dbReference type="GO" id="GO:0004523">
    <property type="term" value="F:RNA-DNA hybrid ribonuclease activity"/>
    <property type="evidence" value="ECO:0007669"/>
    <property type="project" value="InterPro"/>
</dbReference>
<dbReference type="PANTHER" id="PTHR31529">
    <property type="entry name" value="LOB DOMAIN CONTAINING PROTEIN"/>
    <property type="match status" value="1"/>
</dbReference>
<dbReference type="AlphaFoldDB" id="A0AAE1T0U5"/>
<protein>
    <recommendedName>
        <fullName evidence="2">LOB domain-containing protein</fullName>
    </recommendedName>
</protein>
<organism evidence="3 4">
    <name type="scientific">Anisodus tanguticus</name>
    <dbReference type="NCBI Taxonomy" id="243964"/>
    <lineage>
        <taxon>Eukaryota</taxon>
        <taxon>Viridiplantae</taxon>
        <taxon>Streptophyta</taxon>
        <taxon>Embryophyta</taxon>
        <taxon>Tracheophyta</taxon>
        <taxon>Spermatophyta</taxon>
        <taxon>Magnoliopsida</taxon>
        <taxon>eudicotyledons</taxon>
        <taxon>Gunneridae</taxon>
        <taxon>Pentapetalae</taxon>
        <taxon>asterids</taxon>
        <taxon>lamiids</taxon>
        <taxon>Solanales</taxon>
        <taxon>Solanaceae</taxon>
        <taxon>Solanoideae</taxon>
        <taxon>Hyoscyameae</taxon>
        <taxon>Anisodus</taxon>
    </lineage>
</organism>
<evidence type="ECO:0000256" key="1">
    <source>
        <dbReference type="ARBA" id="ARBA00005474"/>
    </source>
</evidence>
<keyword evidence="4" id="KW-1185">Reference proteome</keyword>
<feature type="domain" description="LOB" evidence="2">
    <location>
        <begin position="54"/>
        <end position="156"/>
    </location>
</feature>
<dbReference type="Pfam" id="PF03195">
    <property type="entry name" value="LOB"/>
    <property type="match status" value="1"/>
</dbReference>
<dbReference type="CDD" id="cd06222">
    <property type="entry name" value="RNase_H_like"/>
    <property type="match status" value="1"/>
</dbReference>
<comment type="similarity">
    <text evidence="1">Belongs to the LOB domain-containing protein family.</text>
</comment>
<dbReference type="InterPro" id="IPR004883">
    <property type="entry name" value="LOB"/>
</dbReference>
<dbReference type="Proteomes" id="UP001291623">
    <property type="component" value="Unassembled WGS sequence"/>
</dbReference>
<proteinExistence type="inferred from homology"/>
<name>A0AAE1T0U5_9SOLA</name>
<dbReference type="GO" id="GO:0005634">
    <property type="term" value="C:nucleus"/>
    <property type="evidence" value="ECO:0007669"/>
    <property type="project" value="TreeGrafter"/>
</dbReference>
<dbReference type="EMBL" id="JAVYJV010000001">
    <property type="protein sequence ID" value="KAK4379381.1"/>
    <property type="molecule type" value="Genomic_DNA"/>
</dbReference>
<dbReference type="GO" id="GO:0045893">
    <property type="term" value="P:positive regulation of DNA-templated transcription"/>
    <property type="evidence" value="ECO:0007669"/>
    <property type="project" value="TreeGrafter"/>
</dbReference>
<dbReference type="GO" id="GO:0009755">
    <property type="term" value="P:hormone-mediated signaling pathway"/>
    <property type="evidence" value="ECO:0007669"/>
    <property type="project" value="TreeGrafter"/>
</dbReference>
<sequence>MGAFAGVFRDHNGDWIDGFNSKCYSNSSLHAELLALECGLQIAQDQKNMSSGGGACGACKFLRRKCIRDCIFAPYFDSEQGMAHFAAVHKVFGASNASKLLLTIPPNKRLETVMKLLLELETLSMAVLAVILQAELAYVQARISSLQHHIPMPPTPSLADQVGANISSSVCMDPSAYITGLCDVLDQ</sequence>
<evidence type="ECO:0000259" key="2">
    <source>
        <dbReference type="PROSITE" id="PS50891"/>
    </source>
</evidence>
<reference evidence="3" key="1">
    <citation type="submission" date="2023-12" db="EMBL/GenBank/DDBJ databases">
        <title>Genome assembly of Anisodus tanguticus.</title>
        <authorList>
            <person name="Wang Y.-J."/>
        </authorList>
    </citation>
    <scope>NUCLEOTIDE SEQUENCE</scope>
    <source>
        <strain evidence="3">KB-2021</strain>
        <tissue evidence="3">Leaf</tissue>
    </source>
</reference>
<dbReference type="InterPro" id="IPR002156">
    <property type="entry name" value="RNaseH_domain"/>
</dbReference>
<evidence type="ECO:0000313" key="4">
    <source>
        <dbReference type="Proteomes" id="UP001291623"/>
    </source>
</evidence>
<dbReference type="PROSITE" id="PS50891">
    <property type="entry name" value="LOB"/>
    <property type="match status" value="1"/>
</dbReference>
<dbReference type="GO" id="GO:0003676">
    <property type="term" value="F:nucleic acid binding"/>
    <property type="evidence" value="ECO:0007669"/>
    <property type="project" value="InterPro"/>
</dbReference>
<evidence type="ECO:0000313" key="3">
    <source>
        <dbReference type="EMBL" id="KAK4379381.1"/>
    </source>
</evidence>
<gene>
    <name evidence="3" type="ORF">RND71_001243</name>
</gene>
<dbReference type="Pfam" id="PF13456">
    <property type="entry name" value="RVT_3"/>
    <property type="match status" value="1"/>
</dbReference>
<dbReference type="PANTHER" id="PTHR31529:SF28">
    <property type="entry name" value="LOB DOMAIN-CONTAINING PROTEIN 19"/>
    <property type="match status" value="1"/>
</dbReference>
<accession>A0AAE1T0U5</accession>
<dbReference type="InterPro" id="IPR044730">
    <property type="entry name" value="RNase_H-like_dom_plant"/>
</dbReference>
<comment type="caution">
    <text evidence="3">The sequence shown here is derived from an EMBL/GenBank/DDBJ whole genome shotgun (WGS) entry which is preliminary data.</text>
</comment>